<accession>A0AAD4Q0F0</accession>
<evidence type="ECO:0000313" key="4">
    <source>
        <dbReference type="Proteomes" id="UP001201262"/>
    </source>
</evidence>
<dbReference type="GO" id="GO:0016791">
    <property type="term" value="F:phosphatase activity"/>
    <property type="evidence" value="ECO:0007669"/>
    <property type="project" value="UniProtKB-ARBA"/>
</dbReference>
<dbReference type="InterPro" id="IPR006439">
    <property type="entry name" value="HAD-SF_hydro_IA"/>
</dbReference>
<dbReference type="GeneID" id="70249638"/>
<reference evidence="3" key="1">
    <citation type="submission" date="2021-12" db="EMBL/GenBank/DDBJ databases">
        <title>Convergent genome expansion in fungi linked to evolution of root-endophyte symbiosis.</title>
        <authorList>
            <consortium name="DOE Joint Genome Institute"/>
            <person name="Ke Y.-H."/>
            <person name="Bonito G."/>
            <person name="Liao H.-L."/>
            <person name="Looney B."/>
            <person name="Rojas-Flechas A."/>
            <person name="Nash J."/>
            <person name="Hameed K."/>
            <person name="Schadt C."/>
            <person name="Martin F."/>
            <person name="Crous P.W."/>
            <person name="Miettinen O."/>
            <person name="Magnuson J.K."/>
            <person name="Labbe J."/>
            <person name="Jacobson D."/>
            <person name="Doktycz M.J."/>
            <person name="Veneault-Fourrey C."/>
            <person name="Kuo A."/>
            <person name="Mondo S."/>
            <person name="Calhoun S."/>
            <person name="Riley R."/>
            <person name="Ohm R."/>
            <person name="LaButti K."/>
            <person name="Andreopoulos B."/>
            <person name="Pangilinan J."/>
            <person name="Nolan M."/>
            <person name="Tritt A."/>
            <person name="Clum A."/>
            <person name="Lipzen A."/>
            <person name="Daum C."/>
            <person name="Barry K."/>
            <person name="Grigoriev I.V."/>
            <person name="Vilgalys R."/>
        </authorList>
    </citation>
    <scope>NUCLEOTIDE SEQUENCE</scope>
    <source>
        <strain evidence="3">PMI_201</strain>
    </source>
</reference>
<dbReference type="PRINTS" id="PR00413">
    <property type="entry name" value="HADHALOGNASE"/>
</dbReference>
<dbReference type="AlphaFoldDB" id="A0AAD4Q0F0"/>
<dbReference type="EMBL" id="JAJTJA010000006">
    <property type="protein sequence ID" value="KAH8697098.1"/>
    <property type="molecule type" value="Genomic_DNA"/>
</dbReference>
<protein>
    <submittedName>
        <fullName evidence="3">Haloacid dehalogenase, type II</fullName>
    </submittedName>
</protein>
<dbReference type="InterPro" id="IPR006328">
    <property type="entry name" value="2-HAD"/>
</dbReference>
<evidence type="ECO:0000256" key="1">
    <source>
        <dbReference type="ARBA" id="ARBA00008106"/>
    </source>
</evidence>
<dbReference type="SUPFAM" id="SSF56784">
    <property type="entry name" value="HAD-like"/>
    <property type="match status" value="1"/>
</dbReference>
<sequence>MAGKPAAPVIAFDLYGTLLSTQSIAARLAELVGSQEKAAQIATTWRKYQLEYSWRLTCMGHYDTFFNITRNSLVHALSEAHVDLREDVVNRLMGEYDHLSTFSDVEPALRNLSTRPDIKVVIFSNGTQEMVSNSVFRSKDLSPHATVFKDLITVDEIQKYKPAPEVYHHLSQKVGKNMEDIWLISGNPFDIIGATKVGIKAAWLDRSNSGWEDCAVPTLRPRIIKNSLDDIIKFIIGEHTT</sequence>
<dbReference type="NCBIfam" id="TIGR01428">
    <property type="entry name" value="HAD_type_II"/>
    <property type="match status" value="1"/>
</dbReference>
<dbReference type="InterPro" id="IPR023198">
    <property type="entry name" value="PGP-like_dom2"/>
</dbReference>
<dbReference type="SFLD" id="SFLDS00003">
    <property type="entry name" value="Haloacid_Dehalogenase"/>
    <property type="match status" value="1"/>
</dbReference>
<dbReference type="Gene3D" id="1.10.150.240">
    <property type="entry name" value="Putative phosphatase, domain 2"/>
    <property type="match status" value="1"/>
</dbReference>
<dbReference type="NCBIfam" id="TIGR01493">
    <property type="entry name" value="HAD-SF-IA-v2"/>
    <property type="match status" value="1"/>
</dbReference>
<comment type="caution">
    <text evidence="3">The sequence shown here is derived from an EMBL/GenBank/DDBJ whole genome shotgun (WGS) entry which is preliminary data.</text>
</comment>
<dbReference type="InterPro" id="IPR023214">
    <property type="entry name" value="HAD_sf"/>
</dbReference>
<evidence type="ECO:0000313" key="3">
    <source>
        <dbReference type="EMBL" id="KAH8697098.1"/>
    </source>
</evidence>
<evidence type="ECO:0000256" key="2">
    <source>
        <dbReference type="ARBA" id="ARBA00022801"/>
    </source>
</evidence>
<dbReference type="InterPro" id="IPR051540">
    <property type="entry name" value="S-2-haloacid_dehalogenase"/>
</dbReference>
<dbReference type="SFLD" id="SFLDG01129">
    <property type="entry name" value="C1.5:_HAD__Beta-PGM__Phosphata"/>
    <property type="match status" value="1"/>
</dbReference>
<proteinExistence type="inferred from homology"/>
<dbReference type="PANTHER" id="PTHR43316:SF3">
    <property type="entry name" value="HALOACID DEHALOGENASE, TYPE II (AFU_ORTHOLOGUE AFUA_2G07750)-RELATED"/>
    <property type="match status" value="1"/>
</dbReference>
<keyword evidence="4" id="KW-1185">Reference proteome</keyword>
<dbReference type="PANTHER" id="PTHR43316">
    <property type="entry name" value="HYDROLASE, HALOACID DELAHOGENASE-RELATED"/>
    <property type="match status" value="1"/>
</dbReference>
<organism evidence="3 4">
    <name type="scientific">Talaromyces proteolyticus</name>
    <dbReference type="NCBI Taxonomy" id="1131652"/>
    <lineage>
        <taxon>Eukaryota</taxon>
        <taxon>Fungi</taxon>
        <taxon>Dikarya</taxon>
        <taxon>Ascomycota</taxon>
        <taxon>Pezizomycotina</taxon>
        <taxon>Eurotiomycetes</taxon>
        <taxon>Eurotiomycetidae</taxon>
        <taxon>Eurotiales</taxon>
        <taxon>Trichocomaceae</taxon>
        <taxon>Talaromyces</taxon>
        <taxon>Talaromyces sect. Bacilispori</taxon>
    </lineage>
</organism>
<dbReference type="InterPro" id="IPR036412">
    <property type="entry name" value="HAD-like_sf"/>
</dbReference>
<dbReference type="Gene3D" id="3.40.50.1000">
    <property type="entry name" value="HAD superfamily/HAD-like"/>
    <property type="match status" value="1"/>
</dbReference>
<gene>
    <name evidence="3" type="ORF">BGW36DRAFT_416676</name>
</gene>
<dbReference type="Proteomes" id="UP001201262">
    <property type="component" value="Unassembled WGS sequence"/>
</dbReference>
<dbReference type="RefSeq" id="XP_046071799.1">
    <property type="nucleotide sequence ID" value="XM_046219351.1"/>
</dbReference>
<dbReference type="Pfam" id="PF00702">
    <property type="entry name" value="Hydrolase"/>
    <property type="match status" value="1"/>
</dbReference>
<keyword evidence="2" id="KW-0378">Hydrolase</keyword>
<name>A0AAD4Q0F0_9EURO</name>
<dbReference type="GO" id="GO:0019120">
    <property type="term" value="F:hydrolase activity, acting on acid halide bonds, in C-halide compounds"/>
    <property type="evidence" value="ECO:0007669"/>
    <property type="project" value="InterPro"/>
</dbReference>
<comment type="similarity">
    <text evidence="1">Belongs to the HAD-like hydrolase superfamily. S-2-haloalkanoic acid dehalogenase family.</text>
</comment>